<evidence type="ECO:0000256" key="1">
    <source>
        <dbReference type="SAM" id="MobiDB-lite"/>
    </source>
</evidence>
<gene>
    <name evidence="3" type="ORF">SAMN05216388_1003118</name>
</gene>
<feature type="domain" description="DUF7967" evidence="2">
    <location>
        <begin position="17"/>
        <end position="101"/>
    </location>
</feature>
<sequence>MSGYKPPGTEPATMTDGTERVWLVEREYSDKGLLTLVYATPDGERYMQSNRSSNMLQGSGVTAAKEATADQLQPVDDSDLRERYADEAARVAENNDPDDEI</sequence>
<protein>
    <recommendedName>
        <fullName evidence="2">DUF7967 domain-containing protein</fullName>
    </recommendedName>
</protein>
<dbReference type="Proteomes" id="UP000198775">
    <property type="component" value="Unassembled WGS sequence"/>
</dbReference>
<dbReference type="AlphaFoldDB" id="A0A1H8GIW5"/>
<dbReference type="InterPro" id="IPR058273">
    <property type="entry name" value="DUF7967"/>
</dbReference>
<name>A0A1H8GIW5_9EURY</name>
<proteinExistence type="predicted"/>
<dbReference type="Pfam" id="PF25921">
    <property type="entry name" value="DUF7967"/>
    <property type="match status" value="1"/>
</dbReference>
<dbReference type="EMBL" id="FOCX01000003">
    <property type="protein sequence ID" value="SEN44121.1"/>
    <property type="molecule type" value="Genomic_DNA"/>
</dbReference>
<evidence type="ECO:0000313" key="4">
    <source>
        <dbReference type="Proteomes" id="UP000198775"/>
    </source>
</evidence>
<feature type="compositionally biased region" description="Polar residues" evidence="1">
    <location>
        <begin position="49"/>
        <end position="60"/>
    </location>
</feature>
<keyword evidence="4" id="KW-1185">Reference proteome</keyword>
<evidence type="ECO:0000313" key="3">
    <source>
        <dbReference type="EMBL" id="SEN44121.1"/>
    </source>
</evidence>
<feature type="region of interest" description="Disordered" evidence="1">
    <location>
        <begin position="49"/>
        <end position="101"/>
    </location>
</feature>
<organism evidence="3 4">
    <name type="scientific">Halorientalis persicus</name>
    <dbReference type="NCBI Taxonomy" id="1367881"/>
    <lineage>
        <taxon>Archaea</taxon>
        <taxon>Methanobacteriati</taxon>
        <taxon>Methanobacteriota</taxon>
        <taxon>Stenosarchaea group</taxon>
        <taxon>Halobacteria</taxon>
        <taxon>Halobacteriales</taxon>
        <taxon>Haloarculaceae</taxon>
        <taxon>Halorientalis</taxon>
    </lineage>
</organism>
<reference evidence="4" key="1">
    <citation type="submission" date="2016-10" db="EMBL/GenBank/DDBJ databases">
        <authorList>
            <person name="Varghese N."/>
            <person name="Submissions S."/>
        </authorList>
    </citation>
    <scope>NUCLEOTIDE SEQUENCE [LARGE SCALE GENOMIC DNA]</scope>
    <source>
        <strain evidence="4">IBRC-M 10043</strain>
    </source>
</reference>
<accession>A0A1H8GIW5</accession>
<feature type="compositionally biased region" description="Basic and acidic residues" evidence="1">
    <location>
        <begin position="78"/>
        <end position="90"/>
    </location>
</feature>
<evidence type="ECO:0000259" key="2">
    <source>
        <dbReference type="Pfam" id="PF25921"/>
    </source>
</evidence>